<gene>
    <name evidence="14" type="ORF">HNP76_002114</name>
</gene>
<evidence type="ECO:0000256" key="1">
    <source>
        <dbReference type="ARBA" id="ARBA00004651"/>
    </source>
</evidence>
<feature type="transmembrane region" description="Helical" evidence="12">
    <location>
        <begin position="248"/>
        <end position="269"/>
    </location>
</feature>
<feature type="transmembrane region" description="Helical" evidence="12">
    <location>
        <begin position="289"/>
        <end position="308"/>
    </location>
</feature>
<evidence type="ECO:0000313" key="15">
    <source>
        <dbReference type="Proteomes" id="UP000518887"/>
    </source>
</evidence>
<dbReference type="SUPFAM" id="SSF46894">
    <property type="entry name" value="C-terminal effector domain of the bipartite response regulators"/>
    <property type="match status" value="1"/>
</dbReference>
<dbReference type="SUPFAM" id="SSF109755">
    <property type="entry name" value="PhoU-like"/>
    <property type="match status" value="1"/>
</dbReference>
<dbReference type="Pfam" id="PF00486">
    <property type="entry name" value="Trans_reg_C"/>
    <property type="match status" value="1"/>
</dbReference>
<dbReference type="GO" id="GO:0005886">
    <property type="term" value="C:plasma membrane"/>
    <property type="evidence" value="ECO:0007669"/>
    <property type="project" value="UniProtKB-SubCell"/>
</dbReference>
<dbReference type="Gene3D" id="1.10.10.10">
    <property type="entry name" value="Winged helix-like DNA-binding domain superfamily/Winged helix DNA-binding domain"/>
    <property type="match status" value="1"/>
</dbReference>
<dbReference type="PANTHER" id="PTHR10010:SF46">
    <property type="entry name" value="SODIUM-DEPENDENT PHOSPHATE TRANSPORT PROTEIN 2B"/>
    <property type="match status" value="1"/>
</dbReference>
<evidence type="ECO:0000256" key="9">
    <source>
        <dbReference type="ARBA" id="ARBA00023136"/>
    </source>
</evidence>
<feature type="DNA-binding region" description="OmpR/PhoB-type" evidence="11">
    <location>
        <begin position="564"/>
        <end position="659"/>
    </location>
</feature>
<dbReference type="PROSITE" id="PS51755">
    <property type="entry name" value="OMPR_PHOB"/>
    <property type="match status" value="1"/>
</dbReference>
<accession>A0A7W8GA89</accession>
<evidence type="ECO:0000256" key="7">
    <source>
        <dbReference type="ARBA" id="ARBA00023012"/>
    </source>
</evidence>
<dbReference type="EMBL" id="JACHFQ010000006">
    <property type="protein sequence ID" value="MBB5226733.1"/>
    <property type="molecule type" value="Genomic_DNA"/>
</dbReference>
<evidence type="ECO:0000313" key="14">
    <source>
        <dbReference type="EMBL" id="MBB5226733.1"/>
    </source>
</evidence>
<organism evidence="14 15">
    <name type="scientific">Treponema ruminis</name>
    <dbReference type="NCBI Taxonomy" id="744515"/>
    <lineage>
        <taxon>Bacteria</taxon>
        <taxon>Pseudomonadati</taxon>
        <taxon>Spirochaetota</taxon>
        <taxon>Spirochaetia</taxon>
        <taxon>Spirochaetales</taxon>
        <taxon>Treponemataceae</taxon>
        <taxon>Treponema</taxon>
    </lineage>
</organism>
<dbReference type="AlphaFoldDB" id="A0A7W8GA89"/>
<keyword evidence="6 12" id="KW-1133">Transmembrane helix</keyword>
<keyword evidence="8 11" id="KW-0238">DNA-binding</keyword>
<dbReference type="PANTHER" id="PTHR10010">
    <property type="entry name" value="SOLUTE CARRIER FAMILY 34 SODIUM PHOSPHATE , MEMBER 2-RELATED"/>
    <property type="match status" value="1"/>
</dbReference>
<comment type="caution">
    <text evidence="14">The sequence shown here is derived from an EMBL/GenBank/DDBJ whole genome shotgun (WGS) entry which is preliminary data.</text>
</comment>
<keyword evidence="7" id="KW-0902">Two-component regulatory system</keyword>
<evidence type="ECO:0000256" key="5">
    <source>
        <dbReference type="ARBA" id="ARBA00022692"/>
    </source>
</evidence>
<dbReference type="InterPro" id="IPR038078">
    <property type="entry name" value="PhoU-like_sf"/>
</dbReference>
<evidence type="ECO:0000259" key="13">
    <source>
        <dbReference type="PROSITE" id="PS51755"/>
    </source>
</evidence>
<comment type="subcellular location">
    <subcellularLocation>
        <location evidence="1">Cell membrane</location>
        <topology evidence="1">Multi-pass membrane protein</topology>
    </subcellularLocation>
</comment>
<dbReference type="GO" id="GO:0005436">
    <property type="term" value="F:sodium:phosphate symporter activity"/>
    <property type="evidence" value="ECO:0007669"/>
    <property type="project" value="InterPro"/>
</dbReference>
<dbReference type="InterPro" id="IPR036388">
    <property type="entry name" value="WH-like_DNA-bd_sf"/>
</dbReference>
<dbReference type="FunFam" id="1.10.10.10:FF:000018">
    <property type="entry name" value="DNA-binding response regulator ResD"/>
    <property type="match status" value="1"/>
</dbReference>
<feature type="transmembrane region" description="Helical" evidence="12">
    <location>
        <begin position="83"/>
        <end position="103"/>
    </location>
</feature>
<dbReference type="GO" id="GO:0003677">
    <property type="term" value="F:DNA binding"/>
    <property type="evidence" value="ECO:0007669"/>
    <property type="project" value="UniProtKB-UniRule"/>
</dbReference>
<dbReference type="Pfam" id="PF01895">
    <property type="entry name" value="PhoU"/>
    <property type="match status" value="1"/>
</dbReference>
<dbReference type="NCBIfam" id="NF037997">
    <property type="entry name" value="Na_Pi_symport"/>
    <property type="match status" value="1"/>
</dbReference>
<dbReference type="InterPro" id="IPR016032">
    <property type="entry name" value="Sig_transdc_resp-reg_C-effctor"/>
</dbReference>
<keyword evidence="5 12" id="KW-0812">Transmembrane</keyword>
<evidence type="ECO:0000256" key="12">
    <source>
        <dbReference type="SAM" id="Phobius"/>
    </source>
</evidence>
<keyword evidence="4" id="KW-0597">Phosphoprotein</keyword>
<comment type="function">
    <text evidence="10">This protein is a positive regulator for the phosphate regulon. Transcription of this operon is positively regulated by PhoB and PhoR when phosphate is limited.</text>
</comment>
<dbReference type="NCBIfam" id="TIGR00704">
    <property type="entry name" value="NaPi_cotrn_rel"/>
    <property type="match status" value="1"/>
</dbReference>
<dbReference type="GO" id="GO:0006355">
    <property type="term" value="P:regulation of DNA-templated transcription"/>
    <property type="evidence" value="ECO:0007669"/>
    <property type="project" value="InterPro"/>
</dbReference>
<dbReference type="InterPro" id="IPR026022">
    <property type="entry name" value="PhoU_dom"/>
</dbReference>
<dbReference type="InterPro" id="IPR003841">
    <property type="entry name" value="Na/Pi_transpt"/>
</dbReference>
<evidence type="ECO:0000256" key="3">
    <source>
        <dbReference type="ARBA" id="ARBA00022475"/>
    </source>
</evidence>
<feature type="domain" description="OmpR/PhoB-type" evidence="13">
    <location>
        <begin position="564"/>
        <end position="659"/>
    </location>
</feature>
<feature type="transmembrane region" description="Helical" evidence="12">
    <location>
        <begin position="175"/>
        <end position="194"/>
    </location>
</feature>
<evidence type="ECO:0000256" key="6">
    <source>
        <dbReference type="ARBA" id="ARBA00022989"/>
    </source>
</evidence>
<feature type="transmembrane region" description="Helical" evidence="12">
    <location>
        <begin position="137"/>
        <end position="155"/>
    </location>
</feature>
<dbReference type="InterPro" id="IPR004633">
    <property type="entry name" value="NaPi_cotrn-rel/YqeW-like"/>
</dbReference>
<evidence type="ECO:0000256" key="11">
    <source>
        <dbReference type="PROSITE-ProRule" id="PRU01091"/>
    </source>
</evidence>
<dbReference type="Gene3D" id="1.20.58.220">
    <property type="entry name" value="Phosphate transport system protein phou homolog 2, domain 2"/>
    <property type="match status" value="1"/>
</dbReference>
<proteinExistence type="predicted"/>
<dbReference type="GO" id="GO:0000160">
    <property type="term" value="P:phosphorelay signal transduction system"/>
    <property type="evidence" value="ECO:0007669"/>
    <property type="project" value="UniProtKB-KW"/>
</dbReference>
<keyword evidence="9 12" id="KW-0472">Membrane</keyword>
<dbReference type="RefSeq" id="WP_184660262.1">
    <property type="nucleotide sequence ID" value="NZ_JACHFQ010000006.1"/>
</dbReference>
<feature type="transmembrane region" description="Helical" evidence="12">
    <location>
        <begin position="109"/>
        <end position="130"/>
    </location>
</feature>
<protein>
    <recommendedName>
        <fullName evidence="2">Phosphate regulon transcriptional regulatory protein PhoB</fullName>
    </recommendedName>
</protein>
<evidence type="ECO:0000256" key="8">
    <source>
        <dbReference type="ARBA" id="ARBA00023125"/>
    </source>
</evidence>
<keyword evidence="15" id="KW-1185">Reference proteome</keyword>
<keyword evidence="3" id="KW-1003">Cell membrane</keyword>
<dbReference type="Pfam" id="PF02690">
    <property type="entry name" value="Na_Pi_cotrans"/>
    <property type="match status" value="2"/>
</dbReference>
<name>A0A7W8GA89_9SPIR</name>
<dbReference type="SMART" id="SM00862">
    <property type="entry name" value="Trans_reg_C"/>
    <property type="match status" value="1"/>
</dbReference>
<evidence type="ECO:0000256" key="4">
    <source>
        <dbReference type="ARBA" id="ARBA00022553"/>
    </source>
</evidence>
<dbReference type="Proteomes" id="UP000518887">
    <property type="component" value="Unassembled WGS sequence"/>
</dbReference>
<evidence type="ECO:0000256" key="2">
    <source>
        <dbReference type="ARBA" id="ARBA00013332"/>
    </source>
</evidence>
<dbReference type="InterPro" id="IPR001867">
    <property type="entry name" value="OmpR/PhoB-type_DNA-bd"/>
</dbReference>
<dbReference type="CDD" id="cd00383">
    <property type="entry name" value="trans_reg_C"/>
    <property type="match status" value="1"/>
</dbReference>
<dbReference type="GO" id="GO:0044341">
    <property type="term" value="P:sodium-dependent phosphate transport"/>
    <property type="evidence" value="ECO:0007669"/>
    <property type="project" value="InterPro"/>
</dbReference>
<evidence type="ECO:0000256" key="10">
    <source>
        <dbReference type="ARBA" id="ARBA00024735"/>
    </source>
</evidence>
<sequence>MLNVIGQLFGFVGSLCLLLFGMEMLSNGIQKGAGNSLQSLLHKISGNRFTAVLTGIAVTAIIQSSGATTVMTVCFVNAEIITLTQAIGIIFGANIGTTVTAWIVSLFGFSFSIEAAAIPLFGFGFILKYFKKFKIHNFSDCFMGFALLFMGLGLLKSSINLQPESVAFLQNFKNLGAMGIFIGVIIGIAFTALIHSSSATTAIVLTMSANGSLPWETGAAMVLGSNIGSTVDAVMSAFGASVNAKRTAAVHVGFNVFGTLLALLFFHPFLELIDYIVPKAPVENITNHIAMLHTVFNISATLIFLPFVNQIAKLAKKLVPESQKELDAHYKMTVILPLNHVSADLYTIQIQKEISKMSARVMEMLDCLGESLGQKNDNLTELVEKINAQEEYIDEMNHEITRFLQKCSRLPTANHNDRNNFARMISIVQNLEDLSDECCSMMHTVCKVKNEETPSFYDNQGRELAAYFEQVHIFYEQACTYIVFGLSEIDKVLLSDVEDQIDKTKKELKKISRKRIENGSNVKAELNYMDLVRKIEKAGDCVFGVIRAIQPSLIDPVLTDGSESNLISAQNLIINTKTRKVFVSGNEVQLAAKEYDLLLLLMEKKGEIVPREKLLESVWNYEKEIETRTLDVHIRLLRQKLNNQKLIETVRGIGYRING</sequence>
<reference evidence="14 15" key="1">
    <citation type="submission" date="2020-08" db="EMBL/GenBank/DDBJ databases">
        <title>Genomic Encyclopedia of Type Strains, Phase IV (KMG-IV): sequencing the most valuable type-strain genomes for metagenomic binning, comparative biology and taxonomic classification.</title>
        <authorList>
            <person name="Goeker M."/>
        </authorList>
    </citation>
    <scope>NUCLEOTIDE SEQUENCE [LARGE SCALE GENOMIC DNA]</scope>
    <source>
        <strain evidence="14 15">DSM 103462</strain>
    </source>
</reference>
<feature type="transmembrane region" description="Helical" evidence="12">
    <location>
        <begin position="52"/>
        <end position="76"/>
    </location>
</feature>